<dbReference type="OMA" id="GLMCAFD"/>
<dbReference type="InterPro" id="IPR005814">
    <property type="entry name" value="Aminotrans_3"/>
</dbReference>
<evidence type="ECO:0000256" key="4">
    <source>
        <dbReference type="ARBA" id="ARBA00018543"/>
    </source>
</evidence>
<dbReference type="PANTHER" id="PTHR43206">
    <property type="entry name" value="AMINOTRANSFERASE"/>
    <property type="match status" value="1"/>
</dbReference>
<dbReference type="SUPFAM" id="SSF53383">
    <property type="entry name" value="PLP-dependent transferases"/>
    <property type="match status" value="1"/>
</dbReference>
<keyword evidence="5" id="KW-0032">Aminotransferase</keyword>
<dbReference type="InterPro" id="IPR004631">
    <property type="entry name" value="4NH2But_aminotransferase_euk"/>
</dbReference>
<dbReference type="PANTHER" id="PTHR43206:SF1">
    <property type="entry name" value="4-AMINOBUTYRATE AMINOTRANSFERASE, MITOCHONDRIAL"/>
    <property type="match status" value="1"/>
</dbReference>
<dbReference type="STRING" id="764103.G7E1Z1"/>
<dbReference type="AlphaFoldDB" id="G7E1Z1"/>
<dbReference type="FunCoup" id="G7E1Z1">
    <property type="interactions" value="191"/>
</dbReference>
<evidence type="ECO:0000256" key="10">
    <source>
        <dbReference type="ARBA" id="ARBA00048021"/>
    </source>
</evidence>
<dbReference type="GO" id="GO:0034386">
    <property type="term" value="F:4-aminobutyrate:2-oxoglutarate transaminase activity"/>
    <property type="evidence" value="ECO:0007669"/>
    <property type="project" value="UniProtKB-EC"/>
</dbReference>
<protein>
    <recommendedName>
        <fullName evidence="4">4-aminobutyrate aminotransferase</fullName>
        <ecNumber evidence="3">2.6.1.19</ecNumber>
    </recommendedName>
    <alternativeName>
        <fullName evidence="9">GABA aminotransferase</fullName>
    </alternativeName>
    <alternativeName>
        <fullName evidence="8">Gamma-amino-N-butyrate transaminase</fullName>
    </alternativeName>
</protein>
<comment type="cofactor">
    <cofactor evidence="1">
        <name>pyridoxal 5'-phosphate</name>
        <dbReference type="ChEBI" id="CHEBI:597326"/>
    </cofactor>
</comment>
<evidence type="ECO:0000256" key="9">
    <source>
        <dbReference type="ARBA" id="ARBA00031787"/>
    </source>
</evidence>
<dbReference type="GO" id="GO:0030170">
    <property type="term" value="F:pyridoxal phosphate binding"/>
    <property type="evidence" value="ECO:0007669"/>
    <property type="project" value="InterPro"/>
</dbReference>
<comment type="catalytic activity">
    <reaction evidence="10">
        <text>4-aminobutanoate + 2-oxoglutarate = succinate semialdehyde + L-glutamate</text>
        <dbReference type="Rhea" id="RHEA:23352"/>
        <dbReference type="ChEBI" id="CHEBI:16810"/>
        <dbReference type="ChEBI" id="CHEBI:29985"/>
        <dbReference type="ChEBI" id="CHEBI:57706"/>
        <dbReference type="ChEBI" id="CHEBI:59888"/>
        <dbReference type="EC" id="2.6.1.19"/>
    </reaction>
</comment>
<dbReference type="EMBL" id="BABT02000108">
    <property type="protein sequence ID" value="GAA96828.1"/>
    <property type="molecule type" value="Genomic_DNA"/>
</dbReference>
<evidence type="ECO:0000313" key="12">
    <source>
        <dbReference type="EMBL" id="GAA96828.1"/>
    </source>
</evidence>
<keyword evidence="13" id="KW-1185">Reference proteome</keyword>
<dbReference type="GO" id="GO:0009450">
    <property type="term" value="P:gamma-aminobutyric acid catabolic process"/>
    <property type="evidence" value="ECO:0007669"/>
    <property type="project" value="TreeGrafter"/>
</dbReference>
<dbReference type="InterPro" id="IPR015422">
    <property type="entry name" value="PyrdxlP-dep_Trfase_small"/>
</dbReference>
<dbReference type="Proteomes" id="UP000009131">
    <property type="component" value="Unassembled WGS sequence"/>
</dbReference>
<dbReference type="Gene3D" id="3.90.1150.10">
    <property type="entry name" value="Aspartate Aminotransferase, domain 1"/>
    <property type="match status" value="1"/>
</dbReference>
<evidence type="ECO:0000256" key="5">
    <source>
        <dbReference type="ARBA" id="ARBA00022576"/>
    </source>
</evidence>
<reference evidence="12 13" key="2">
    <citation type="journal article" date="2012" name="Open Biol.">
        <title>Characteristics of nucleosomes and linker DNA regions on the genome of the basidiomycete Mixia osmundae revealed by mono- and dinucleosome mapping.</title>
        <authorList>
            <person name="Nishida H."/>
            <person name="Kondo S."/>
            <person name="Matsumoto T."/>
            <person name="Suzuki Y."/>
            <person name="Yoshikawa H."/>
            <person name="Taylor T.D."/>
            <person name="Sugiyama J."/>
        </authorList>
    </citation>
    <scope>NUCLEOTIDE SEQUENCE [LARGE SCALE GENOMIC DNA]</scope>
    <source>
        <strain evidence="13">CBS 9802 / IAM 14324 / JCM 22182 / KY 12970</strain>
    </source>
</reference>
<sequence length="501" mass="54351">MALRRELKRATCAVTRQALSPHSSRRYAALASFPNEPTAPSVITSTVPGPVSIEASESIGSFQENRSHVLVGDYSKSIGNYLVDVDGNVLLDVYAQIASNAIGYNHPALIDLARSDEFITAAMNRPALGNFPPKIWKDLHTTGLLKVAPEGLSNLFTMMCGSCANEGAMKAAFIAYRARERKDALAFTSEDLSSCMKNAAPGSPDLSVMSFTSAFHGRLFGSLSLTRSKPIHKLDIPAFDWPAATFPKNQYPLDEHGEENAKAEAASLAEVESIITTRKQEGRPVAALIVEPIQSEGGDHHATPDFFRKLQTVLKKHGVFFIVDEVQTGFGATGKFWAYEHWDLPSPPDFLCFSKKAQAAGFFHSIDTRAAAPYRNFNTWMGDPIRSMQARTLINVIQENDLVSKTAQVGQILYDGLNGLSQISAGKGKINSLRGKGAGTFIAFDAASPAQRDGIIKGLKQRGVNAGGCGEMAVRLRPMLVFDRTHADIFLGTLEDTLKSL</sequence>
<dbReference type="PROSITE" id="PS00600">
    <property type="entry name" value="AA_TRANSFER_CLASS_3"/>
    <property type="match status" value="1"/>
</dbReference>
<comment type="caution">
    <text evidence="12">The sequence shown here is derived from an EMBL/GenBank/DDBJ whole genome shotgun (WGS) entry which is preliminary data.</text>
</comment>
<dbReference type="HOGENOM" id="CLU_016922_12_0_1"/>
<proteinExistence type="inferred from homology"/>
<evidence type="ECO:0000256" key="1">
    <source>
        <dbReference type="ARBA" id="ARBA00001933"/>
    </source>
</evidence>
<dbReference type="InterPro" id="IPR015421">
    <property type="entry name" value="PyrdxlP-dep_Trfase_major"/>
</dbReference>
<dbReference type="NCBIfam" id="TIGR00699">
    <property type="entry name" value="GABAtrns_euk"/>
    <property type="match status" value="1"/>
</dbReference>
<dbReference type="CDD" id="cd00610">
    <property type="entry name" value="OAT_like"/>
    <property type="match status" value="1"/>
</dbReference>
<gene>
    <name evidence="12" type="primary">Mo03500</name>
    <name evidence="12" type="ORF">E5Q_03500</name>
</gene>
<keyword evidence="6" id="KW-0808">Transferase</keyword>
<accession>G7E1Z1</accession>
<dbReference type="PIRSF" id="PIRSF000521">
    <property type="entry name" value="Transaminase_4ab_Lys_Orn"/>
    <property type="match status" value="1"/>
</dbReference>
<dbReference type="RefSeq" id="XP_014567318.1">
    <property type="nucleotide sequence ID" value="XM_014711832.1"/>
</dbReference>
<evidence type="ECO:0000256" key="7">
    <source>
        <dbReference type="ARBA" id="ARBA00022898"/>
    </source>
</evidence>
<keyword evidence="7 11" id="KW-0663">Pyridoxal phosphate</keyword>
<comment type="similarity">
    <text evidence="2 11">Belongs to the class-III pyridoxal-phosphate-dependent aminotransferase family.</text>
</comment>
<reference evidence="12 13" key="1">
    <citation type="journal article" date="2011" name="J. Gen. Appl. Microbiol.">
        <title>Draft genome sequencing of the enigmatic basidiomycete Mixia osmundae.</title>
        <authorList>
            <person name="Nishida H."/>
            <person name="Nagatsuka Y."/>
            <person name="Sugiyama J."/>
        </authorList>
    </citation>
    <scope>NUCLEOTIDE SEQUENCE [LARGE SCALE GENOMIC DNA]</scope>
    <source>
        <strain evidence="13">CBS 9802 / IAM 14324 / JCM 22182 / KY 12970</strain>
    </source>
</reference>
<name>G7E1Z1_MIXOS</name>
<dbReference type="OrthoDB" id="10260828at2759"/>
<dbReference type="GO" id="GO:0005739">
    <property type="term" value="C:mitochondrion"/>
    <property type="evidence" value="ECO:0007669"/>
    <property type="project" value="TreeGrafter"/>
</dbReference>
<organism evidence="12 13">
    <name type="scientific">Mixia osmundae (strain CBS 9802 / IAM 14324 / JCM 22182 / KY 12970)</name>
    <dbReference type="NCBI Taxonomy" id="764103"/>
    <lineage>
        <taxon>Eukaryota</taxon>
        <taxon>Fungi</taxon>
        <taxon>Dikarya</taxon>
        <taxon>Basidiomycota</taxon>
        <taxon>Pucciniomycotina</taxon>
        <taxon>Mixiomycetes</taxon>
        <taxon>Mixiales</taxon>
        <taxon>Mixiaceae</taxon>
        <taxon>Mixia</taxon>
    </lineage>
</organism>
<dbReference type="FunFam" id="3.40.640.10:FF:000073">
    <property type="entry name" value="Probable 4-aminobutyrate aminotransferase"/>
    <property type="match status" value="1"/>
</dbReference>
<dbReference type="InterPro" id="IPR015424">
    <property type="entry name" value="PyrdxlP-dep_Trfase"/>
</dbReference>
<dbReference type="Pfam" id="PF00202">
    <property type="entry name" value="Aminotran_3"/>
    <property type="match status" value="1"/>
</dbReference>
<dbReference type="EC" id="2.6.1.19" evidence="3"/>
<dbReference type="Gene3D" id="3.40.640.10">
    <property type="entry name" value="Type I PLP-dependent aspartate aminotransferase-like (Major domain)"/>
    <property type="match status" value="1"/>
</dbReference>
<evidence type="ECO:0000256" key="8">
    <source>
        <dbReference type="ARBA" id="ARBA00030204"/>
    </source>
</evidence>
<evidence type="ECO:0000256" key="2">
    <source>
        <dbReference type="ARBA" id="ARBA00008954"/>
    </source>
</evidence>
<dbReference type="eggNOG" id="KOG1405">
    <property type="taxonomic scope" value="Eukaryota"/>
</dbReference>
<evidence type="ECO:0000313" key="13">
    <source>
        <dbReference type="Proteomes" id="UP000009131"/>
    </source>
</evidence>
<evidence type="ECO:0000256" key="11">
    <source>
        <dbReference type="RuleBase" id="RU003560"/>
    </source>
</evidence>
<evidence type="ECO:0000256" key="6">
    <source>
        <dbReference type="ARBA" id="ARBA00022679"/>
    </source>
</evidence>
<dbReference type="InterPro" id="IPR049704">
    <property type="entry name" value="Aminotrans_3_PPA_site"/>
</dbReference>
<dbReference type="InParanoid" id="G7E1Z1"/>
<evidence type="ECO:0000256" key="3">
    <source>
        <dbReference type="ARBA" id="ARBA00012912"/>
    </source>
</evidence>